<dbReference type="EMBL" id="JAPFFF010000008">
    <property type="protein sequence ID" value="KAK8883881.1"/>
    <property type="molecule type" value="Genomic_DNA"/>
</dbReference>
<evidence type="ECO:0000313" key="2">
    <source>
        <dbReference type="Proteomes" id="UP001470230"/>
    </source>
</evidence>
<keyword evidence="2" id="KW-1185">Reference proteome</keyword>
<proteinExistence type="predicted"/>
<evidence type="ECO:0000313" key="1">
    <source>
        <dbReference type="EMBL" id="KAK8883881.1"/>
    </source>
</evidence>
<reference evidence="1 2" key="1">
    <citation type="submission" date="2024-04" db="EMBL/GenBank/DDBJ databases">
        <title>Tritrichomonas musculus Genome.</title>
        <authorList>
            <person name="Alves-Ferreira E."/>
            <person name="Grigg M."/>
            <person name="Lorenzi H."/>
            <person name="Galac M."/>
        </authorList>
    </citation>
    <scope>NUCLEOTIDE SEQUENCE [LARGE SCALE GENOMIC DNA]</scope>
    <source>
        <strain evidence="1 2">EAF2021</strain>
    </source>
</reference>
<gene>
    <name evidence="1" type="ORF">M9Y10_042982</name>
</gene>
<name>A0ABR2JZK6_9EUKA</name>
<accession>A0ABR2JZK6</accession>
<protein>
    <submittedName>
        <fullName evidence="1">Uncharacterized protein</fullName>
    </submittedName>
</protein>
<comment type="caution">
    <text evidence="1">The sequence shown here is derived from an EMBL/GenBank/DDBJ whole genome shotgun (WGS) entry which is preliminary data.</text>
</comment>
<organism evidence="1 2">
    <name type="scientific">Tritrichomonas musculus</name>
    <dbReference type="NCBI Taxonomy" id="1915356"/>
    <lineage>
        <taxon>Eukaryota</taxon>
        <taxon>Metamonada</taxon>
        <taxon>Parabasalia</taxon>
        <taxon>Tritrichomonadida</taxon>
        <taxon>Tritrichomonadidae</taxon>
        <taxon>Tritrichomonas</taxon>
    </lineage>
</organism>
<sequence length="122" mass="13824">MLFSQSTPSTDSNHATPMQKFQNISENQILFVKPYPNLTNQIHKINSTHTTNSECTFISNKPECYDILQFSNYAPNTTDIGLNSKTNYFLKCTGSAVPDCTHSLTNQRNTQLWILGIDVNIY</sequence>
<dbReference type="Proteomes" id="UP001470230">
    <property type="component" value="Unassembled WGS sequence"/>
</dbReference>